<name>A0A371GMG0_MUCPR</name>
<feature type="non-terminal residue" evidence="1">
    <location>
        <position position="1"/>
    </location>
</feature>
<dbReference type="EMBL" id="QJKJ01005048">
    <property type="protein sequence ID" value="RDX91714.1"/>
    <property type="molecule type" value="Genomic_DNA"/>
</dbReference>
<organism evidence="1 2">
    <name type="scientific">Mucuna pruriens</name>
    <name type="common">Velvet bean</name>
    <name type="synonym">Dolichos pruriens</name>
    <dbReference type="NCBI Taxonomy" id="157652"/>
    <lineage>
        <taxon>Eukaryota</taxon>
        <taxon>Viridiplantae</taxon>
        <taxon>Streptophyta</taxon>
        <taxon>Embryophyta</taxon>
        <taxon>Tracheophyta</taxon>
        <taxon>Spermatophyta</taxon>
        <taxon>Magnoliopsida</taxon>
        <taxon>eudicotyledons</taxon>
        <taxon>Gunneridae</taxon>
        <taxon>Pentapetalae</taxon>
        <taxon>rosids</taxon>
        <taxon>fabids</taxon>
        <taxon>Fabales</taxon>
        <taxon>Fabaceae</taxon>
        <taxon>Papilionoideae</taxon>
        <taxon>50 kb inversion clade</taxon>
        <taxon>NPAAA clade</taxon>
        <taxon>indigoferoid/millettioid clade</taxon>
        <taxon>Phaseoleae</taxon>
        <taxon>Mucuna</taxon>
    </lineage>
</organism>
<sequence>MKFIPYALVVGSLMYAHTCPRPNISFAIGMFGKYQSNPTIDHWKVAKKVLRTRVVVKAWVGEISSTFQDVI</sequence>
<evidence type="ECO:0008006" key="3">
    <source>
        <dbReference type="Google" id="ProtNLM"/>
    </source>
</evidence>
<gene>
    <name evidence="1" type="ORF">CR513_26253</name>
</gene>
<dbReference type="Proteomes" id="UP000257109">
    <property type="component" value="Unassembled WGS sequence"/>
</dbReference>
<comment type="caution">
    <text evidence="1">The sequence shown here is derived from an EMBL/GenBank/DDBJ whole genome shotgun (WGS) entry which is preliminary data.</text>
</comment>
<dbReference type="OrthoDB" id="1645289at2759"/>
<evidence type="ECO:0000313" key="1">
    <source>
        <dbReference type="EMBL" id="RDX91714.1"/>
    </source>
</evidence>
<accession>A0A371GMG0</accession>
<dbReference type="AlphaFoldDB" id="A0A371GMG0"/>
<protein>
    <recommendedName>
        <fullName evidence="3">Retrovirus-related Pol polyprotein from transposon TNT 1-94</fullName>
    </recommendedName>
</protein>
<keyword evidence="2" id="KW-1185">Reference proteome</keyword>
<evidence type="ECO:0000313" key="2">
    <source>
        <dbReference type="Proteomes" id="UP000257109"/>
    </source>
</evidence>
<reference evidence="1" key="1">
    <citation type="submission" date="2018-05" db="EMBL/GenBank/DDBJ databases">
        <title>Draft genome of Mucuna pruriens seed.</title>
        <authorList>
            <person name="Nnadi N.E."/>
            <person name="Vos R."/>
            <person name="Hasami M.H."/>
            <person name="Devisetty U.K."/>
            <person name="Aguiy J.C."/>
        </authorList>
    </citation>
    <scope>NUCLEOTIDE SEQUENCE [LARGE SCALE GENOMIC DNA]</scope>
    <source>
        <strain evidence="1">JCA_2017</strain>
    </source>
</reference>
<proteinExistence type="predicted"/>